<comment type="caution">
    <text evidence="2">The sequence shown here is derived from an EMBL/GenBank/DDBJ whole genome shotgun (WGS) entry which is preliminary data.</text>
</comment>
<dbReference type="EMBL" id="CAUYUJ010018060">
    <property type="protein sequence ID" value="CAK0880363.1"/>
    <property type="molecule type" value="Genomic_DNA"/>
</dbReference>
<dbReference type="Proteomes" id="UP001189429">
    <property type="component" value="Unassembled WGS sequence"/>
</dbReference>
<proteinExistence type="predicted"/>
<protein>
    <submittedName>
        <fullName evidence="2">Uncharacterized protein</fullName>
    </submittedName>
</protein>
<reference evidence="2" key="1">
    <citation type="submission" date="2023-10" db="EMBL/GenBank/DDBJ databases">
        <authorList>
            <person name="Chen Y."/>
            <person name="Shah S."/>
            <person name="Dougan E. K."/>
            <person name="Thang M."/>
            <person name="Chan C."/>
        </authorList>
    </citation>
    <scope>NUCLEOTIDE SEQUENCE [LARGE SCALE GENOMIC DNA]</scope>
</reference>
<name>A0ABN9W5X4_9DINO</name>
<evidence type="ECO:0000256" key="1">
    <source>
        <dbReference type="SAM" id="MobiDB-lite"/>
    </source>
</evidence>
<evidence type="ECO:0000313" key="3">
    <source>
        <dbReference type="Proteomes" id="UP001189429"/>
    </source>
</evidence>
<gene>
    <name evidence="2" type="ORF">PCOR1329_LOCUS63521</name>
</gene>
<organism evidence="2 3">
    <name type="scientific">Prorocentrum cordatum</name>
    <dbReference type="NCBI Taxonomy" id="2364126"/>
    <lineage>
        <taxon>Eukaryota</taxon>
        <taxon>Sar</taxon>
        <taxon>Alveolata</taxon>
        <taxon>Dinophyceae</taxon>
        <taxon>Prorocentrales</taxon>
        <taxon>Prorocentraceae</taxon>
        <taxon>Prorocentrum</taxon>
    </lineage>
</organism>
<accession>A0ABN9W5X4</accession>
<evidence type="ECO:0000313" key="2">
    <source>
        <dbReference type="EMBL" id="CAK0880363.1"/>
    </source>
</evidence>
<sequence length="132" mass="14596">MGLIDVDAENLSHGSPPSLSSRLEAFHAEDTAGPPRRRPRQRVDSRAPNLFVAGAADIDLVFGRGAAREFIARAAVPEEHIPQNIIFFAWPSIVRALTVQPEAGVRLLEREPVSTAMLDRKHQRVKDCNKSH</sequence>
<feature type="compositionally biased region" description="Polar residues" evidence="1">
    <location>
        <begin position="12"/>
        <end position="21"/>
    </location>
</feature>
<keyword evidence="3" id="KW-1185">Reference proteome</keyword>
<feature type="region of interest" description="Disordered" evidence="1">
    <location>
        <begin position="1"/>
        <end position="45"/>
    </location>
</feature>